<dbReference type="RefSeq" id="WP_093990737.1">
    <property type="nucleotide sequence ID" value="NZ_FXZK01000001.1"/>
</dbReference>
<name>A0A238LCA8_9RHOB</name>
<reference evidence="2 3" key="1">
    <citation type="submission" date="2017-05" db="EMBL/GenBank/DDBJ databases">
        <authorList>
            <person name="Song R."/>
            <person name="Chenine A.L."/>
            <person name="Ruprecht R.M."/>
        </authorList>
    </citation>
    <scope>NUCLEOTIDE SEQUENCE [LARGE SCALE GENOMIC DNA]</scope>
    <source>
        <strain evidence="2 3">CECT 8899</strain>
    </source>
</reference>
<organism evidence="2 3">
    <name type="scientific">Flavimaricola marinus</name>
    <dbReference type="NCBI Taxonomy" id="1819565"/>
    <lineage>
        <taxon>Bacteria</taxon>
        <taxon>Pseudomonadati</taxon>
        <taxon>Pseudomonadota</taxon>
        <taxon>Alphaproteobacteria</taxon>
        <taxon>Rhodobacterales</taxon>
        <taxon>Paracoccaceae</taxon>
        <taxon>Flavimaricola</taxon>
    </lineage>
</organism>
<gene>
    <name evidence="2" type="ORF">LOM8899_00703</name>
</gene>
<protein>
    <recommendedName>
        <fullName evidence="4">Cytochrome C oxidase assembly protein</fullName>
    </recommendedName>
</protein>
<proteinExistence type="predicted"/>
<dbReference type="EMBL" id="FXZK01000001">
    <property type="protein sequence ID" value="SMY06576.1"/>
    <property type="molecule type" value="Genomic_DNA"/>
</dbReference>
<dbReference type="Proteomes" id="UP000201613">
    <property type="component" value="Unassembled WGS sequence"/>
</dbReference>
<feature type="transmembrane region" description="Helical" evidence="1">
    <location>
        <begin position="20"/>
        <end position="40"/>
    </location>
</feature>
<evidence type="ECO:0008006" key="4">
    <source>
        <dbReference type="Google" id="ProtNLM"/>
    </source>
</evidence>
<keyword evidence="3" id="KW-1185">Reference proteome</keyword>
<dbReference type="AlphaFoldDB" id="A0A238LCA8"/>
<keyword evidence="1" id="KW-0812">Transmembrane</keyword>
<evidence type="ECO:0000313" key="3">
    <source>
        <dbReference type="Proteomes" id="UP000201613"/>
    </source>
</evidence>
<evidence type="ECO:0000256" key="1">
    <source>
        <dbReference type="SAM" id="Phobius"/>
    </source>
</evidence>
<evidence type="ECO:0000313" key="2">
    <source>
        <dbReference type="EMBL" id="SMY06576.1"/>
    </source>
</evidence>
<accession>A0A238LCA8</accession>
<keyword evidence="1" id="KW-0472">Membrane</keyword>
<sequence>MAIRVEHELHGRRRGRNTGVGLVLVGLVAIVFGLTVVKVLNLGDIQEFERFDHVARPALEAAATEAEANGGASE</sequence>
<keyword evidence="1" id="KW-1133">Transmembrane helix</keyword>